<evidence type="ECO:0000259" key="2">
    <source>
        <dbReference type="PROSITE" id="PS50191"/>
    </source>
</evidence>
<dbReference type="CDD" id="cd00170">
    <property type="entry name" value="SEC14"/>
    <property type="match status" value="1"/>
</dbReference>
<protein>
    <submittedName>
        <fullName evidence="3">Polyphosphoinositide binding protein, putative</fullName>
    </submittedName>
</protein>
<gene>
    <name evidence="3" type="ORF">BN1204_050900</name>
</gene>
<dbReference type="InterPro" id="IPR036865">
    <property type="entry name" value="CRAL-TRIO_dom_sf"/>
</dbReference>
<dbReference type="InterPro" id="IPR011074">
    <property type="entry name" value="CRAL/TRIO_N_dom"/>
</dbReference>
<feature type="compositionally biased region" description="Polar residues" evidence="1">
    <location>
        <begin position="20"/>
        <end position="31"/>
    </location>
</feature>
<dbReference type="InterPro" id="IPR036273">
    <property type="entry name" value="CRAL/TRIO_N_dom_sf"/>
</dbReference>
<dbReference type="EMBL" id="LN714485">
    <property type="protein sequence ID" value="CEL69379.1"/>
    <property type="molecule type" value="Genomic_DNA"/>
</dbReference>
<dbReference type="SUPFAM" id="SSF46938">
    <property type="entry name" value="CRAL/TRIO N-terminal domain"/>
    <property type="match status" value="1"/>
</dbReference>
<dbReference type="AlphaFoldDB" id="A0A0F7UHA0"/>
<evidence type="ECO:0000256" key="1">
    <source>
        <dbReference type="SAM" id="MobiDB-lite"/>
    </source>
</evidence>
<feature type="domain" description="CRAL-TRIO" evidence="2">
    <location>
        <begin position="160"/>
        <end position="322"/>
    </location>
</feature>
<sequence length="335" mass="37659">MDSEQSSGIRDVSDGGRGQETLSMRSSSRQRTGPGEAGAPAARQKMSNGGELPTLRGEETAVPPEAISYKPAPEEIYKPIGNGAFVRLIFGDLPLTPYEVAEAAKVKEALKNEPNMFVGTVFSDDRYLIRFLQGNDWDIEKCIVDMRRHLIWRSTHLPVPVATVLPLLPKGYCYVFGRDKCLRPIFIIRCKEFVNADPNAVLPVVLVWMETMIHKLLVKNKVEQWRVIIDLDQCSAFSTPMAILKEIADTLTRNYRGRLSQMLIINSGFVFWGLWQLISVVLPERTKQKIALYTSNFQADLFSHVNRNQVEERYGGSCSNVTDFDSISMPPGPFS</sequence>
<feature type="region of interest" description="Disordered" evidence="1">
    <location>
        <begin position="1"/>
        <end position="66"/>
    </location>
</feature>
<dbReference type="InterPro" id="IPR001251">
    <property type="entry name" value="CRAL-TRIO_dom"/>
</dbReference>
<proteinExistence type="predicted"/>
<dbReference type="PANTHER" id="PTHR46818">
    <property type="entry name" value="DOMAIN-CONTAINING PROTEIN, PUTATIVE-RELATED"/>
    <property type="match status" value="1"/>
</dbReference>
<dbReference type="SMART" id="SM00516">
    <property type="entry name" value="SEC14"/>
    <property type="match status" value="1"/>
</dbReference>
<dbReference type="PROSITE" id="PS50191">
    <property type="entry name" value="CRAL_TRIO"/>
    <property type="match status" value="1"/>
</dbReference>
<reference evidence="3" key="1">
    <citation type="journal article" date="2015" name="PLoS ONE">
        <title>Comprehensive Evaluation of Toxoplasma gondii VEG and Neospora caninum LIV Genomes with Tachyzoite Stage Transcriptome and Proteome Defines Novel Transcript Features.</title>
        <authorList>
            <person name="Ramaprasad A."/>
            <person name="Mourier T."/>
            <person name="Naeem R."/>
            <person name="Malas T.B."/>
            <person name="Moussa E."/>
            <person name="Panigrahi A."/>
            <person name="Vermont S.J."/>
            <person name="Otto T.D."/>
            <person name="Wastling J."/>
            <person name="Pain A."/>
        </authorList>
    </citation>
    <scope>NUCLEOTIDE SEQUENCE</scope>
    <source>
        <strain evidence="3">Liverpool</strain>
    </source>
</reference>
<dbReference type="Pfam" id="PF00650">
    <property type="entry name" value="CRAL_TRIO"/>
    <property type="match status" value="1"/>
</dbReference>
<dbReference type="Gene3D" id="3.40.525.10">
    <property type="entry name" value="CRAL-TRIO lipid binding domain"/>
    <property type="match status" value="1"/>
</dbReference>
<dbReference type="PANTHER" id="PTHR46818:SF1">
    <property type="entry name" value="CHROMOSOME UNDETERMINED SCAFFOLD_125, WHOLE GENOME SHOTGUN SEQUENCE"/>
    <property type="match status" value="1"/>
</dbReference>
<evidence type="ECO:0000313" key="3">
    <source>
        <dbReference type="EMBL" id="CEL69379.1"/>
    </source>
</evidence>
<accession>A0A0F7UHA0</accession>
<name>A0A0F7UHA0_NEOCL</name>
<dbReference type="SUPFAM" id="SSF52087">
    <property type="entry name" value="CRAL/TRIO domain"/>
    <property type="match status" value="1"/>
</dbReference>
<dbReference type="SMART" id="SM01100">
    <property type="entry name" value="CRAL_TRIO_N"/>
    <property type="match status" value="1"/>
</dbReference>
<organism evidence="3">
    <name type="scientific">Neospora caninum (strain Liverpool)</name>
    <dbReference type="NCBI Taxonomy" id="572307"/>
    <lineage>
        <taxon>Eukaryota</taxon>
        <taxon>Sar</taxon>
        <taxon>Alveolata</taxon>
        <taxon>Apicomplexa</taxon>
        <taxon>Conoidasida</taxon>
        <taxon>Coccidia</taxon>
        <taxon>Eucoccidiorida</taxon>
        <taxon>Eimeriorina</taxon>
        <taxon>Sarcocystidae</taxon>
        <taxon>Neospora</taxon>
    </lineage>
</organism>